<dbReference type="Pfam" id="PF00849">
    <property type="entry name" value="PseudoU_synth_2"/>
    <property type="match status" value="1"/>
</dbReference>
<reference evidence="3 4" key="1">
    <citation type="journal article" date="2015" name="Nature">
        <title>rRNA introns, odd ribosomes, and small enigmatic genomes across a large radiation of phyla.</title>
        <authorList>
            <person name="Brown C.T."/>
            <person name="Hug L.A."/>
            <person name="Thomas B.C."/>
            <person name="Sharon I."/>
            <person name="Castelle C.J."/>
            <person name="Singh A."/>
            <person name="Wilkins M.J."/>
            <person name="Williams K.H."/>
            <person name="Banfield J.F."/>
        </authorList>
    </citation>
    <scope>NUCLEOTIDE SEQUENCE [LARGE SCALE GENOMIC DNA]</scope>
</reference>
<name>A0A0G0C0W0_UNCC3</name>
<protein>
    <submittedName>
        <fullName evidence="3">Pseudouridine synthase</fullName>
    </submittedName>
</protein>
<comment type="caution">
    <text evidence="3">The sequence shown here is derived from an EMBL/GenBank/DDBJ whole genome shotgun (WGS) entry which is preliminary data.</text>
</comment>
<organism evidence="3 4">
    <name type="scientific">candidate division CPR3 bacterium GW2011_GWF2_35_18</name>
    <dbReference type="NCBI Taxonomy" id="1618350"/>
    <lineage>
        <taxon>Bacteria</taxon>
        <taxon>Bacteria division CPR3</taxon>
    </lineage>
</organism>
<accession>A0A0G0C0W0</accession>
<dbReference type="GO" id="GO:0140098">
    <property type="term" value="F:catalytic activity, acting on RNA"/>
    <property type="evidence" value="ECO:0007669"/>
    <property type="project" value="UniProtKB-ARBA"/>
</dbReference>
<dbReference type="PANTHER" id="PTHR21600">
    <property type="entry name" value="MITOCHONDRIAL RNA PSEUDOURIDINE SYNTHASE"/>
    <property type="match status" value="1"/>
</dbReference>
<evidence type="ECO:0000313" key="4">
    <source>
        <dbReference type="Proteomes" id="UP000034581"/>
    </source>
</evidence>
<dbReference type="CDD" id="cd02869">
    <property type="entry name" value="PseudoU_synth_RluA_like"/>
    <property type="match status" value="1"/>
</dbReference>
<sequence length="211" mass="24536">MSQYHIIFEDKSIIVIDKPSGMLVIPTPKGETNTLSHLINDELNSRGEEVNAYPCHRIDRETSGLIIFAKGKKNQQEIMKQFEERLVKKSYLAFIHGSLRQDHGVLKSYGKSKYDNYKRLMITQYRVVTRRPGFTVVKAKPITGRTNQLRIQFKEISHPILGESVYAFRKDFSLKFRRLALHSYKISFVHPMTKELVEYTSEIPEDMKGLL</sequence>
<dbReference type="GO" id="GO:0009982">
    <property type="term" value="F:pseudouridine synthase activity"/>
    <property type="evidence" value="ECO:0007669"/>
    <property type="project" value="InterPro"/>
</dbReference>
<dbReference type="SUPFAM" id="SSF55120">
    <property type="entry name" value="Pseudouridine synthase"/>
    <property type="match status" value="1"/>
</dbReference>
<dbReference type="AlphaFoldDB" id="A0A0G0C0W0"/>
<dbReference type="InterPro" id="IPR050188">
    <property type="entry name" value="RluA_PseudoU_synthase"/>
</dbReference>
<dbReference type="InterPro" id="IPR020103">
    <property type="entry name" value="PsdUridine_synth_cat_dom_sf"/>
</dbReference>
<evidence type="ECO:0000256" key="1">
    <source>
        <dbReference type="ARBA" id="ARBA00010876"/>
    </source>
</evidence>
<evidence type="ECO:0000259" key="2">
    <source>
        <dbReference type="Pfam" id="PF00849"/>
    </source>
</evidence>
<dbReference type="STRING" id="1618350.UR67_C0003G0034"/>
<dbReference type="Proteomes" id="UP000034581">
    <property type="component" value="Unassembled WGS sequence"/>
</dbReference>
<dbReference type="EMBL" id="LBQB01000003">
    <property type="protein sequence ID" value="KKP69756.1"/>
    <property type="molecule type" value="Genomic_DNA"/>
</dbReference>
<gene>
    <name evidence="3" type="ORF">UR67_C0003G0034</name>
</gene>
<proteinExistence type="inferred from homology"/>
<dbReference type="Gene3D" id="3.30.2350.10">
    <property type="entry name" value="Pseudouridine synthase"/>
    <property type="match status" value="1"/>
</dbReference>
<dbReference type="GO" id="GO:0000455">
    <property type="term" value="P:enzyme-directed rRNA pseudouridine synthesis"/>
    <property type="evidence" value="ECO:0007669"/>
    <property type="project" value="TreeGrafter"/>
</dbReference>
<dbReference type="InterPro" id="IPR006145">
    <property type="entry name" value="PsdUridine_synth_RsuA/RluA"/>
</dbReference>
<dbReference type="PROSITE" id="PS01129">
    <property type="entry name" value="PSI_RLU"/>
    <property type="match status" value="1"/>
</dbReference>
<dbReference type="PANTHER" id="PTHR21600:SF87">
    <property type="entry name" value="RNA PSEUDOURIDYLATE SYNTHASE DOMAIN-CONTAINING PROTEIN 1"/>
    <property type="match status" value="1"/>
</dbReference>
<feature type="domain" description="Pseudouridine synthase RsuA/RluA-like" evidence="2">
    <location>
        <begin position="13"/>
        <end position="154"/>
    </location>
</feature>
<comment type="similarity">
    <text evidence="1">Belongs to the pseudouridine synthase RluA family.</text>
</comment>
<dbReference type="InterPro" id="IPR006224">
    <property type="entry name" value="PsdUridine_synth_RluA-like_CS"/>
</dbReference>
<evidence type="ECO:0000313" key="3">
    <source>
        <dbReference type="EMBL" id="KKP69756.1"/>
    </source>
</evidence>
<dbReference type="GO" id="GO:0003723">
    <property type="term" value="F:RNA binding"/>
    <property type="evidence" value="ECO:0007669"/>
    <property type="project" value="InterPro"/>
</dbReference>